<comment type="caution">
    <text evidence="2">The sequence shown here is derived from an EMBL/GenBank/DDBJ whole genome shotgun (WGS) entry which is preliminary data.</text>
</comment>
<protein>
    <submittedName>
        <fullName evidence="2">DUF4153 domain-containing protein</fullName>
    </submittedName>
</protein>
<keyword evidence="1" id="KW-0812">Transmembrane</keyword>
<dbReference type="AlphaFoldDB" id="A0A9X9F677"/>
<organism evidence="2 3">
    <name type="scientific">Bacillus cereus</name>
    <dbReference type="NCBI Taxonomy" id="1396"/>
    <lineage>
        <taxon>Bacteria</taxon>
        <taxon>Bacillati</taxon>
        <taxon>Bacillota</taxon>
        <taxon>Bacilli</taxon>
        <taxon>Bacillales</taxon>
        <taxon>Bacillaceae</taxon>
        <taxon>Bacillus</taxon>
        <taxon>Bacillus cereus group</taxon>
    </lineage>
</organism>
<dbReference type="EMBL" id="SZOH01000964">
    <property type="protein sequence ID" value="TKJ02929.1"/>
    <property type="molecule type" value="Genomic_DNA"/>
</dbReference>
<feature type="transmembrane region" description="Helical" evidence="1">
    <location>
        <begin position="123"/>
        <end position="147"/>
    </location>
</feature>
<feature type="non-terminal residue" evidence="2">
    <location>
        <position position="1"/>
    </location>
</feature>
<name>A0A9X9F677_BACCE</name>
<gene>
    <name evidence="2" type="ORF">FC695_15315</name>
</gene>
<feature type="transmembrane region" description="Helical" evidence="1">
    <location>
        <begin position="58"/>
        <end position="78"/>
    </location>
</feature>
<evidence type="ECO:0000313" key="2">
    <source>
        <dbReference type="EMBL" id="TKJ02929.1"/>
    </source>
</evidence>
<evidence type="ECO:0000313" key="3">
    <source>
        <dbReference type="Proteomes" id="UP000308444"/>
    </source>
</evidence>
<accession>A0A9X9F677</accession>
<keyword evidence="1" id="KW-0472">Membrane</keyword>
<dbReference type="Proteomes" id="UP000308444">
    <property type="component" value="Unassembled WGS sequence"/>
</dbReference>
<feature type="non-terminal residue" evidence="2">
    <location>
        <position position="163"/>
    </location>
</feature>
<feature type="transmembrane region" description="Helical" evidence="1">
    <location>
        <begin position="90"/>
        <end position="111"/>
    </location>
</feature>
<proteinExistence type="predicted"/>
<keyword evidence="1" id="KW-1133">Transmembrane helix</keyword>
<feature type="transmembrane region" description="Helical" evidence="1">
    <location>
        <begin position="18"/>
        <end position="37"/>
    </location>
</feature>
<sequence length="163" mass="18331">ISGYYLNTLPVNYKDSTILAYLHLPIFLWVLVGLAFTGNEYSKGSTRLAYIKFNLEYCLLYGSMAVSGMILAVFTMRLFSFVDLDIGEFYFSNVVLFGAAALAIVTAYLVSMNLKLAKNITPYISKIFSPLVLITLLIYLITVIWVGKNPFLDRNFLMAFNGI</sequence>
<reference evidence="2 3" key="1">
    <citation type="journal article" date="2019" name="Environ. Microbiol.">
        <title>An active ?-lactamase is a part of an orchestrated cell wall stress resistance network of Bacillus subtilis and related rhizosphere species.</title>
        <authorList>
            <person name="Bucher T."/>
            <person name="Keren-Paz A."/>
            <person name="Hausser J."/>
            <person name="Olender T."/>
            <person name="Cytryn E."/>
            <person name="Kolodkin-Gal I."/>
        </authorList>
    </citation>
    <scope>NUCLEOTIDE SEQUENCE [LARGE SCALE GENOMIC DNA]</scope>
    <source>
        <strain evidence="2 3">I32</strain>
    </source>
</reference>
<evidence type="ECO:0000256" key="1">
    <source>
        <dbReference type="SAM" id="Phobius"/>
    </source>
</evidence>